<dbReference type="InParanoid" id="A0A078B9L1"/>
<dbReference type="Proteomes" id="UP000039865">
    <property type="component" value="Unassembled WGS sequence"/>
</dbReference>
<accession>A0A078B9L1</accession>
<evidence type="ECO:0000313" key="2">
    <source>
        <dbReference type="EMBL" id="CDW89937.1"/>
    </source>
</evidence>
<dbReference type="EMBL" id="CCKQ01018003">
    <property type="protein sequence ID" value="CDW89937.1"/>
    <property type="molecule type" value="Genomic_DNA"/>
</dbReference>
<proteinExistence type="predicted"/>
<feature type="region of interest" description="Disordered" evidence="1">
    <location>
        <begin position="410"/>
        <end position="434"/>
    </location>
</feature>
<reference evidence="2 3" key="1">
    <citation type="submission" date="2014-06" db="EMBL/GenBank/DDBJ databases">
        <authorList>
            <person name="Swart Estienne"/>
        </authorList>
    </citation>
    <scope>NUCLEOTIDE SEQUENCE [LARGE SCALE GENOMIC DNA]</scope>
    <source>
        <strain evidence="2 3">130c</strain>
    </source>
</reference>
<name>A0A078B9L1_STYLE</name>
<evidence type="ECO:0000313" key="3">
    <source>
        <dbReference type="Proteomes" id="UP000039865"/>
    </source>
</evidence>
<sequence>MNKSAHKIRNYDPRTLPYGVIEKSNDPRILRDISFQEKNLKEDDTRRYIFSLYVKKDIEKIINQSNSLFKRSQSCIINFTPGHGQPRMYIPRESEIERFRRQTLIYHRNRLLEVFQNILEESNKVKASQIKFNEIISDVKNGQIPDFGLPDQINFTEDKPGWHLFSAILSPYPKYQKLASYIDEQKQQQQIYQNRQIPKMHSSMLNQSAKKATNNLSDYNDMNNTPETQYPIYSRQIKIRSIMKNTMTITNQNTSHLNKQQEDPSLKQLLLSMKSFKQKQLSKTQPNSNQSSKSDIIIQQPNDEQSKFDSNTRQFVSPFKKKDKRVVINKTKVKFMIEEKEDLLSPSQIKMLEAFKDYVDQNFEDRDSQLVKIEISKFKDILMQNRISPNKIRQYLKTNVQAKNSSNTFASDLNLSTQQSGSSPIPNFDMNKIDDRKRGLNNQQAKLSGTDVSEIKSNDSVSVTDENTQSFQKNDVHYLTIDHSQQKKRPSCYLDFIKNYPISSNINQTNVKLVLGGLLVRLKNLAGKISNDYGQMSVDQEFMSQKYQLFLKLEVIKRIIIQLEQKNFSMDNTMYNTLKRFKMEKVGDQIRQIAQSYPKSEIKAESIERSKSPKNRLIMLNNDLDVVQISPKIEFTSRSQTPQINIKKFRIQPNKIQNIIDTDRKNKYSKINNLMTRVDLNDRVIQEIQRRTETPLRIRKVAQTQQNTPQGTRYPTPLVQPSIELNIHLRHKPQLQNNSIIDKIIPFQEKRKAMNMSILDTQPTESDKMRFLSVKNGSQRFDDFQSMNSDLPNLRNQRRLTSNSLHRNALNLMVNQSSRKLKSNKEISQNEDFLRKVNVQINKEFSIYNYQESYRKENIKIFISPKRNSVQQKCKSIFTSSDYI</sequence>
<evidence type="ECO:0000256" key="1">
    <source>
        <dbReference type="SAM" id="MobiDB-lite"/>
    </source>
</evidence>
<gene>
    <name evidence="2" type="primary">Contig16243.g17301</name>
    <name evidence="2" type="ORF">STYLEM_19077</name>
</gene>
<protein>
    <submittedName>
        <fullName evidence="2">Uncharacterized protein</fullName>
    </submittedName>
</protein>
<organism evidence="2 3">
    <name type="scientific">Stylonychia lemnae</name>
    <name type="common">Ciliate</name>
    <dbReference type="NCBI Taxonomy" id="5949"/>
    <lineage>
        <taxon>Eukaryota</taxon>
        <taxon>Sar</taxon>
        <taxon>Alveolata</taxon>
        <taxon>Ciliophora</taxon>
        <taxon>Intramacronucleata</taxon>
        <taxon>Spirotrichea</taxon>
        <taxon>Stichotrichia</taxon>
        <taxon>Sporadotrichida</taxon>
        <taxon>Oxytrichidae</taxon>
        <taxon>Stylonychinae</taxon>
        <taxon>Stylonychia</taxon>
    </lineage>
</organism>
<feature type="compositionally biased region" description="Polar residues" evidence="1">
    <location>
        <begin position="410"/>
        <end position="425"/>
    </location>
</feature>
<keyword evidence="3" id="KW-1185">Reference proteome</keyword>
<dbReference type="AlphaFoldDB" id="A0A078B9L1"/>